<feature type="compositionally biased region" description="Polar residues" evidence="6">
    <location>
        <begin position="982"/>
        <end position="1000"/>
    </location>
</feature>
<dbReference type="SMART" id="SM00487">
    <property type="entry name" value="DEXDc"/>
    <property type="match status" value="1"/>
</dbReference>
<dbReference type="InterPro" id="IPR027417">
    <property type="entry name" value="P-loop_NTPase"/>
</dbReference>
<organism evidence="8 9">
    <name type="scientific">Ascobolus immersus RN42</name>
    <dbReference type="NCBI Taxonomy" id="1160509"/>
    <lineage>
        <taxon>Eukaryota</taxon>
        <taxon>Fungi</taxon>
        <taxon>Dikarya</taxon>
        <taxon>Ascomycota</taxon>
        <taxon>Pezizomycotina</taxon>
        <taxon>Pezizomycetes</taxon>
        <taxon>Pezizales</taxon>
        <taxon>Ascobolaceae</taxon>
        <taxon>Ascobolus</taxon>
    </lineage>
</organism>
<dbReference type="EMBL" id="ML119966">
    <property type="protein sequence ID" value="RPA71147.1"/>
    <property type="molecule type" value="Genomic_DNA"/>
</dbReference>
<dbReference type="InterPro" id="IPR011545">
    <property type="entry name" value="DEAD/DEAH_box_helicase_dom"/>
</dbReference>
<dbReference type="GO" id="GO:0005737">
    <property type="term" value="C:cytoplasm"/>
    <property type="evidence" value="ECO:0007669"/>
    <property type="project" value="TreeGrafter"/>
</dbReference>
<evidence type="ECO:0000313" key="9">
    <source>
        <dbReference type="Proteomes" id="UP000275078"/>
    </source>
</evidence>
<dbReference type="InterPro" id="IPR001650">
    <property type="entry name" value="Helicase_C-like"/>
</dbReference>
<dbReference type="Pfam" id="PF00271">
    <property type="entry name" value="Helicase_C"/>
    <property type="match status" value="1"/>
</dbReference>
<reference evidence="8 9" key="1">
    <citation type="journal article" date="2018" name="Nat. Ecol. Evol.">
        <title>Pezizomycetes genomes reveal the molecular basis of ectomycorrhizal truffle lifestyle.</title>
        <authorList>
            <person name="Murat C."/>
            <person name="Payen T."/>
            <person name="Noel B."/>
            <person name="Kuo A."/>
            <person name="Morin E."/>
            <person name="Chen J."/>
            <person name="Kohler A."/>
            <person name="Krizsan K."/>
            <person name="Balestrini R."/>
            <person name="Da Silva C."/>
            <person name="Montanini B."/>
            <person name="Hainaut M."/>
            <person name="Levati E."/>
            <person name="Barry K.W."/>
            <person name="Belfiori B."/>
            <person name="Cichocki N."/>
            <person name="Clum A."/>
            <person name="Dockter R.B."/>
            <person name="Fauchery L."/>
            <person name="Guy J."/>
            <person name="Iotti M."/>
            <person name="Le Tacon F."/>
            <person name="Lindquist E.A."/>
            <person name="Lipzen A."/>
            <person name="Malagnac F."/>
            <person name="Mello A."/>
            <person name="Molinier V."/>
            <person name="Miyauchi S."/>
            <person name="Poulain J."/>
            <person name="Riccioni C."/>
            <person name="Rubini A."/>
            <person name="Sitrit Y."/>
            <person name="Splivallo R."/>
            <person name="Traeger S."/>
            <person name="Wang M."/>
            <person name="Zifcakova L."/>
            <person name="Wipf D."/>
            <person name="Zambonelli A."/>
            <person name="Paolocci F."/>
            <person name="Nowrousian M."/>
            <person name="Ottonello S."/>
            <person name="Baldrian P."/>
            <person name="Spatafora J.W."/>
            <person name="Henrissat B."/>
            <person name="Nagy L.G."/>
            <person name="Aury J.M."/>
            <person name="Wincker P."/>
            <person name="Grigoriev I.V."/>
            <person name="Bonfante P."/>
            <person name="Martin F.M."/>
        </authorList>
    </citation>
    <scope>NUCLEOTIDE SEQUENCE [LARGE SCALE GENOMIC DNA]</scope>
    <source>
        <strain evidence="8 9">RN42</strain>
    </source>
</reference>
<gene>
    <name evidence="8" type="ORF">BJ508DRAFT_315870</name>
</gene>
<dbReference type="AlphaFoldDB" id="A0A3N4HBH2"/>
<evidence type="ECO:0000256" key="4">
    <source>
        <dbReference type="ARBA" id="ARBA00034617"/>
    </source>
</evidence>
<sequence>MSQTHTFVSRIVGAVELPLTAFEIFVEINGPFVLEQAVRKWDDLPEPERSVYLELVAVGKATIIQAKLYELASHLEGAFIMKAGVEARALQRARWRMDDAPVLDGYSGDRIGNGKGGEHWLPLSDLKLRDPSNKIAAKHIKNCEDFIRLTKPRGITEAKPWQVDVTAAVKMGHDVLALAATASGKSLCFQMIAASPGTFIVLSPLKGLVKDQAKELNDMGVKTIGLTDDSIASYSKENNGADIWDDIADCKYRCIVAPPELLFDNGCKLWKTMKDERKTHKFFKDLQCCVVDECNIIWKWGGLLDPKTGIAFRVNFKLIGNFRLLFPELPYMLLSATVNPAVRSYLFKTLKLHSPSYILRTSLERPNIRLLFAPTISPKSSSEFKELDFLFSEAIKEKDPKKIPKTIIYTDARSRVQDVARYLRNTLGKGFESSLDHEKARDLISVYTGFYDDRSNTFNMTLFRGASIDETPAEMEALGDGRFSVILVCTEAAGMGLDIRDVEVVVQHRLAATTTAAELWQRLGSFDYSLPITPETVRKVKAQLLRIYSKENRIGGVLIDPALFWLINTTGCRIRLIMALFGDPSAFNFERLLYCKCDNCSFPLRSETNRHIPPVTLVPATLRPQLKAGPNEIVDSEGEDEDEEPLDAEKEAAKAMRNADAVAIANIGQEIIHGFKLSSTIRFRDTAAFERAQIAERNTVERKEYDGPPMPQILKTKITERLCRLRTMLAESDTIAMTFGLIGPKLFPDALIHSIAHNRDVMRLVDPDERASDAAILDSITASHCQLSTTLMSGFVVEIKSNVIEAYKEYKVEEAARQEAQRLADEKRLADRKRKQHEDRLAKHRERSASVSSIGSRTSSRNASPEPDRSVDELIQTMENNDLFCPVCKRTGQTLKTKTNFDKHLKSAGHIEALRITSIPTHTKHRAYKAFQQKMNNSTEDNSGPTRDDTSTSQEAEGSSGGRLEDDTQQQQQQQHQTQDQPSNLQQQRDTQNSDENAPNSERIEAHVLKQNLARLAQKRKAHFALEEKIEKRNAANANATDTSSKKPSNGDKTTTRAKKKQKRNTDGDGQQASQHSQSSSRTPRLGHPAMPVRGPITVGHPFSYSA</sequence>
<feature type="compositionally biased region" description="Low complexity" evidence="6">
    <location>
        <begin position="969"/>
        <end position="981"/>
    </location>
</feature>
<evidence type="ECO:0000256" key="1">
    <source>
        <dbReference type="ARBA" id="ARBA00005446"/>
    </source>
</evidence>
<dbReference type="GO" id="GO:0005524">
    <property type="term" value="F:ATP binding"/>
    <property type="evidence" value="ECO:0007669"/>
    <property type="project" value="UniProtKB-KW"/>
</dbReference>
<dbReference type="OrthoDB" id="10261556at2759"/>
<dbReference type="GO" id="GO:0003676">
    <property type="term" value="F:nucleic acid binding"/>
    <property type="evidence" value="ECO:0007669"/>
    <property type="project" value="InterPro"/>
</dbReference>
<comment type="catalytic activity">
    <reaction evidence="4">
        <text>Couples ATP hydrolysis with the unwinding of duplex DNA by translocating in the 3'-5' direction.</text>
        <dbReference type="EC" id="5.6.2.4"/>
    </reaction>
</comment>
<comment type="similarity">
    <text evidence="1">Belongs to the helicase family. RecQ subfamily.</text>
</comment>
<evidence type="ECO:0000313" key="8">
    <source>
        <dbReference type="EMBL" id="RPA71147.1"/>
    </source>
</evidence>
<feature type="compositionally biased region" description="Polar residues" evidence="6">
    <location>
        <begin position="934"/>
        <end position="957"/>
    </location>
</feature>
<feature type="compositionally biased region" description="Polar residues" evidence="6">
    <location>
        <begin position="1041"/>
        <end position="1052"/>
    </location>
</feature>
<keyword evidence="9" id="KW-1185">Reference proteome</keyword>
<keyword evidence="2" id="KW-0547">Nucleotide-binding</keyword>
<evidence type="ECO:0000256" key="2">
    <source>
        <dbReference type="ARBA" id="ARBA00022741"/>
    </source>
</evidence>
<feature type="region of interest" description="Disordered" evidence="6">
    <location>
        <begin position="821"/>
        <end position="869"/>
    </location>
</feature>
<dbReference type="GO" id="GO:0000724">
    <property type="term" value="P:double-strand break repair via homologous recombination"/>
    <property type="evidence" value="ECO:0007669"/>
    <property type="project" value="TreeGrafter"/>
</dbReference>
<accession>A0A3N4HBH2</accession>
<dbReference type="PANTHER" id="PTHR13710:SF154">
    <property type="entry name" value="RECQ HELICASE, PUTATIVE (AFU_ORTHOLOGUE AFUA_6G14720)-RELATED"/>
    <property type="match status" value="1"/>
</dbReference>
<dbReference type="InterPro" id="IPR014001">
    <property type="entry name" value="Helicase_ATP-bd"/>
</dbReference>
<feature type="region of interest" description="Disordered" evidence="6">
    <location>
        <begin position="1031"/>
        <end position="1107"/>
    </location>
</feature>
<protein>
    <recommendedName>
        <fullName evidence="5">DNA 3'-5' helicase</fullName>
        <ecNumber evidence="5">5.6.2.4</ecNumber>
    </recommendedName>
</protein>
<name>A0A3N4HBH2_ASCIM</name>
<dbReference type="SUPFAM" id="SSF52540">
    <property type="entry name" value="P-loop containing nucleoside triphosphate hydrolases"/>
    <property type="match status" value="1"/>
</dbReference>
<evidence type="ECO:0000256" key="5">
    <source>
        <dbReference type="ARBA" id="ARBA00034808"/>
    </source>
</evidence>
<dbReference type="GO" id="GO:0043138">
    <property type="term" value="F:3'-5' DNA helicase activity"/>
    <property type="evidence" value="ECO:0007669"/>
    <property type="project" value="UniProtKB-EC"/>
</dbReference>
<feature type="compositionally biased region" description="Low complexity" evidence="6">
    <location>
        <begin position="849"/>
        <end position="864"/>
    </location>
</feature>
<dbReference type="Gene3D" id="3.40.50.300">
    <property type="entry name" value="P-loop containing nucleotide triphosphate hydrolases"/>
    <property type="match status" value="2"/>
</dbReference>
<evidence type="ECO:0000256" key="6">
    <source>
        <dbReference type="SAM" id="MobiDB-lite"/>
    </source>
</evidence>
<evidence type="ECO:0000256" key="3">
    <source>
        <dbReference type="ARBA" id="ARBA00022840"/>
    </source>
</evidence>
<dbReference type="Pfam" id="PF00270">
    <property type="entry name" value="DEAD"/>
    <property type="match status" value="1"/>
</dbReference>
<dbReference type="GO" id="GO:0009378">
    <property type="term" value="F:four-way junction helicase activity"/>
    <property type="evidence" value="ECO:0007669"/>
    <property type="project" value="TreeGrafter"/>
</dbReference>
<dbReference type="PROSITE" id="PS51192">
    <property type="entry name" value="HELICASE_ATP_BIND_1"/>
    <property type="match status" value="1"/>
</dbReference>
<dbReference type="PANTHER" id="PTHR13710">
    <property type="entry name" value="DNA HELICASE RECQ FAMILY MEMBER"/>
    <property type="match status" value="1"/>
</dbReference>
<proteinExistence type="inferred from homology"/>
<dbReference type="EC" id="5.6.2.4" evidence="5"/>
<keyword evidence="3" id="KW-0067">ATP-binding</keyword>
<dbReference type="GO" id="GO:0005694">
    <property type="term" value="C:chromosome"/>
    <property type="evidence" value="ECO:0007669"/>
    <property type="project" value="TreeGrafter"/>
</dbReference>
<dbReference type="STRING" id="1160509.A0A3N4HBH2"/>
<feature type="compositionally biased region" description="Low complexity" evidence="6">
    <location>
        <begin position="1071"/>
        <end position="1081"/>
    </location>
</feature>
<feature type="domain" description="Helicase ATP-binding" evidence="7">
    <location>
        <begin position="166"/>
        <end position="356"/>
    </location>
</feature>
<dbReference type="Proteomes" id="UP000275078">
    <property type="component" value="Unassembled WGS sequence"/>
</dbReference>
<evidence type="ECO:0000259" key="7">
    <source>
        <dbReference type="PROSITE" id="PS51192"/>
    </source>
</evidence>
<feature type="region of interest" description="Disordered" evidence="6">
    <location>
        <begin position="934"/>
        <end position="1001"/>
    </location>
</feature>